<feature type="compositionally biased region" description="Low complexity" evidence="1">
    <location>
        <begin position="347"/>
        <end position="365"/>
    </location>
</feature>
<reference evidence="4 5" key="1">
    <citation type="submission" date="2019-06" db="EMBL/GenBank/DDBJ databases">
        <title>Sequencing the genomes of 1000 actinobacteria strains.</title>
        <authorList>
            <person name="Klenk H.-P."/>
        </authorList>
    </citation>
    <scope>NUCLEOTIDE SEQUENCE [LARGE SCALE GENOMIC DNA]</scope>
    <source>
        <strain evidence="4 5">DSM 41695</strain>
    </source>
</reference>
<evidence type="ECO:0000256" key="1">
    <source>
        <dbReference type="SAM" id="MobiDB-lite"/>
    </source>
</evidence>
<dbReference type="OrthoDB" id="4655582at2"/>
<feature type="compositionally biased region" description="Pro residues" evidence="1">
    <location>
        <begin position="433"/>
        <end position="452"/>
    </location>
</feature>
<dbReference type="EMBL" id="VIWV01000001">
    <property type="protein sequence ID" value="TWF89026.1"/>
    <property type="molecule type" value="Genomic_DNA"/>
</dbReference>
<sequence>MEVRSSVRRAGKTVIRKIAVLSLSVLVVSGCESATPLFDVQAVAAGTASLAPFFDESSGLGRDAAVRSRPARGGLQQGDTPGLYGGTEEAAVCDVERLKRYLTDPRNDRKARAWAEALDLSTAGIPAYLDRLTPVLLRHDTLVRNHDYKKGKAVPFNALLQAGIAILVDEQGLPAVKCSCGNPLRPFEGDKSRISVTFDDGNEKWKGYDRSEVVVVRPASRKLERIALVDVEDPGRGVERPVGTSGEEDSAFDTRRRRAVPQLTGTTFGEASRRLAGRGLAVAHEGQDLPPDGARVTGSDPAAGAELRFGAYVTLSVVEGAGGGASSGEGSTPPGPGSSRATDDSRSPSAPSTAPSSASAPRSSPSSPPSSPSSARPSSPPASSSGPAGSERPASPGPTSPPPPPDNGSTPPPKDGSAPPPSSDPGSGTGSPPSGPAEPPPGTTASSPPPAGPGTGGTPPQATGTSASSPPAATTAPATGAPAESTPAVGPRRTRE</sequence>
<name>A0A561TPI3_9ACTN</name>
<feature type="compositionally biased region" description="Low complexity" evidence="1">
    <location>
        <begin position="372"/>
        <end position="394"/>
    </location>
</feature>
<dbReference type="AlphaFoldDB" id="A0A561TPI3"/>
<organism evidence="4 5">
    <name type="scientific">Streptomyces capillispiralis</name>
    <dbReference type="NCBI Taxonomy" id="68182"/>
    <lineage>
        <taxon>Bacteria</taxon>
        <taxon>Bacillati</taxon>
        <taxon>Actinomycetota</taxon>
        <taxon>Actinomycetes</taxon>
        <taxon>Kitasatosporales</taxon>
        <taxon>Streptomycetaceae</taxon>
        <taxon>Streptomyces</taxon>
    </lineage>
</organism>
<accession>A0A561TPI3</accession>
<feature type="compositionally biased region" description="Pro residues" evidence="1">
    <location>
        <begin position="395"/>
        <end position="423"/>
    </location>
</feature>
<dbReference type="Proteomes" id="UP000316603">
    <property type="component" value="Unassembled WGS sequence"/>
</dbReference>
<dbReference type="Pfam" id="PF03793">
    <property type="entry name" value="PASTA"/>
    <property type="match status" value="1"/>
</dbReference>
<keyword evidence="5" id="KW-1185">Reference proteome</keyword>
<feature type="compositionally biased region" description="Low complexity" evidence="1">
    <location>
        <begin position="458"/>
        <end position="488"/>
    </location>
</feature>
<dbReference type="PROSITE" id="PS51257">
    <property type="entry name" value="PROKAR_LIPOPROTEIN"/>
    <property type="match status" value="1"/>
</dbReference>
<dbReference type="Gene3D" id="3.30.10.20">
    <property type="match status" value="1"/>
</dbReference>
<dbReference type="Pfam" id="PF20568">
    <property type="entry name" value="DUF6777"/>
    <property type="match status" value="1"/>
</dbReference>
<dbReference type="InterPro" id="IPR046704">
    <property type="entry name" value="DUF6777"/>
</dbReference>
<gene>
    <name evidence="4" type="ORF">FHX78_116068</name>
</gene>
<dbReference type="InterPro" id="IPR005543">
    <property type="entry name" value="PASTA_dom"/>
</dbReference>
<evidence type="ECO:0000313" key="4">
    <source>
        <dbReference type="EMBL" id="TWF89026.1"/>
    </source>
</evidence>
<evidence type="ECO:0000259" key="3">
    <source>
        <dbReference type="Pfam" id="PF20568"/>
    </source>
</evidence>
<dbReference type="CDD" id="cd06577">
    <property type="entry name" value="PASTA_pknB"/>
    <property type="match status" value="1"/>
</dbReference>
<evidence type="ECO:0000259" key="2">
    <source>
        <dbReference type="Pfam" id="PF03793"/>
    </source>
</evidence>
<feature type="domain" description="DUF6777" evidence="3">
    <location>
        <begin position="77"/>
        <end position="242"/>
    </location>
</feature>
<feature type="region of interest" description="Disordered" evidence="1">
    <location>
        <begin position="322"/>
        <end position="496"/>
    </location>
</feature>
<evidence type="ECO:0000313" key="5">
    <source>
        <dbReference type="Proteomes" id="UP000316603"/>
    </source>
</evidence>
<protein>
    <submittedName>
        <fullName evidence="4">PASTA domain-containing protein</fullName>
    </submittedName>
</protein>
<comment type="caution">
    <text evidence="4">The sequence shown here is derived from an EMBL/GenBank/DDBJ whole genome shotgun (WGS) entry which is preliminary data.</text>
</comment>
<feature type="region of interest" description="Disordered" evidence="1">
    <location>
        <begin position="236"/>
        <end position="266"/>
    </location>
</feature>
<proteinExistence type="predicted"/>
<feature type="domain" description="PASTA" evidence="2">
    <location>
        <begin position="260"/>
        <end position="317"/>
    </location>
</feature>